<sequence length="428" mass="48365">MQERSASTFKKYLSVKYILSFSLLNYLQSAISLIVSVLLAKELGREEYGYFAYGMVYANTLFIIMQFGTDKTLVRDLVQRDQPEITISSAGWLWFMLGIVIVGMISVWAFGFAGFSSKTAIVVLICSALGFMRGMSPMPWFDYKGKANYHSSILLIDRLIFVAATLLIVFFYKNEQAIISIALAQFLARAITIFLEWKYVASTAKLTLKPVYTEIKTIARDNVWVWLGAMGNLLMTQVNQLMIDGKFGVKELALYGFAFQVIMVIRLLQQQILRLITPTIAVITHNIQTHAKQARKKLLQFCSLNILLSSCIVLPAYFIMPYFIEIVNKDFLGALPVLNVLYVWILLFGVAIIINQFLIGLRLQKFFFISTTVFGLLSLGLAEIFIEEYGSIGAAMSLLIAHSCSVLFQLFIVLRKIKKEANVAHINE</sequence>
<feature type="transmembrane region" description="Helical" evidence="6">
    <location>
        <begin position="153"/>
        <end position="172"/>
    </location>
</feature>
<dbReference type="AlphaFoldDB" id="A0A931E1T7"/>
<dbReference type="GO" id="GO:0005886">
    <property type="term" value="C:plasma membrane"/>
    <property type="evidence" value="ECO:0007669"/>
    <property type="project" value="UniProtKB-SubCell"/>
</dbReference>
<dbReference type="Proteomes" id="UP000628448">
    <property type="component" value="Unassembled WGS sequence"/>
</dbReference>
<feature type="transmembrane region" description="Helical" evidence="6">
    <location>
        <begin position="392"/>
        <end position="414"/>
    </location>
</feature>
<gene>
    <name evidence="7" type="ORF">I5907_04515</name>
</gene>
<comment type="caution">
    <text evidence="7">The sequence shown here is derived from an EMBL/GenBank/DDBJ whole genome shotgun (WGS) entry which is preliminary data.</text>
</comment>
<protein>
    <submittedName>
        <fullName evidence="7">Oligosaccharide flippase family protein</fullName>
    </submittedName>
</protein>
<dbReference type="EMBL" id="JADWYR010000001">
    <property type="protein sequence ID" value="MBG9375483.1"/>
    <property type="molecule type" value="Genomic_DNA"/>
</dbReference>
<feature type="transmembrane region" description="Helical" evidence="6">
    <location>
        <begin position="366"/>
        <end position="386"/>
    </location>
</feature>
<accession>A0A931E1T7</accession>
<keyword evidence="8" id="KW-1185">Reference proteome</keyword>
<feature type="transmembrane region" description="Helical" evidence="6">
    <location>
        <begin position="90"/>
        <end position="109"/>
    </location>
</feature>
<name>A0A931E1T7_9BACT</name>
<feature type="transmembrane region" description="Helical" evidence="6">
    <location>
        <begin position="298"/>
        <end position="319"/>
    </location>
</feature>
<dbReference type="PANTHER" id="PTHR30250:SF11">
    <property type="entry name" value="O-ANTIGEN TRANSPORTER-RELATED"/>
    <property type="match status" value="1"/>
</dbReference>
<feature type="transmembrane region" description="Helical" evidence="6">
    <location>
        <begin position="50"/>
        <end position="69"/>
    </location>
</feature>
<feature type="transmembrane region" description="Helical" evidence="6">
    <location>
        <begin position="12"/>
        <end position="38"/>
    </location>
</feature>
<keyword evidence="4 6" id="KW-1133">Transmembrane helix</keyword>
<evidence type="ECO:0000256" key="4">
    <source>
        <dbReference type="ARBA" id="ARBA00022989"/>
    </source>
</evidence>
<evidence type="ECO:0000256" key="3">
    <source>
        <dbReference type="ARBA" id="ARBA00022692"/>
    </source>
</evidence>
<feature type="transmembrane region" description="Helical" evidence="6">
    <location>
        <begin position="331"/>
        <end position="354"/>
    </location>
</feature>
<evidence type="ECO:0000256" key="5">
    <source>
        <dbReference type="ARBA" id="ARBA00023136"/>
    </source>
</evidence>
<keyword evidence="2" id="KW-1003">Cell membrane</keyword>
<keyword evidence="3 6" id="KW-0812">Transmembrane</keyword>
<comment type="subcellular location">
    <subcellularLocation>
        <location evidence="1">Cell membrane</location>
        <topology evidence="1">Multi-pass membrane protein</topology>
    </subcellularLocation>
</comment>
<evidence type="ECO:0000256" key="1">
    <source>
        <dbReference type="ARBA" id="ARBA00004651"/>
    </source>
</evidence>
<keyword evidence="5 6" id="KW-0472">Membrane</keyword>
<dbReference type="RefSeq" id="WP_196989534.1">
    <property type="nucleotide sequence ID" value="NZ_JADWYR010000001.1"/>
</dbReference>
<dbReference type="InterPro" id="IPR002797">
    <property type="entry name" value="Polysacc_synth"/>
</dbReference>
<organism evidence="7 8">
    <name type="scientific">Panacibacter microcysteis</name>
    <dbReference type="NCBI Taxonomy" id="2793269"/>
    <lineage>
        <taxon>Bacteria</taxon>
        <taxon>Pseudomonadati</taxon>
        <taxon>Bacteroidota</taxon>
        <taxon>Chitinophagia</taxon>
        <taxon>Chitinophagales</taxon>
        <taxon>Chitinophagaceae</taxon>
        <taxon>Panacibacter</taxon>
    </lineage>
</organism>
<evidence type="ECO:0000256" key="6">
    <source>
        <dbReference type="SAM" id="Phobius"/>
    </source>
</evidence>
<evidence type="ECO:0000313" key="8">
    <source>
        <dbReference type="Proteomes" id="UP000628448"/>
    </source>
</evidence>
<evidence type="ECO:0000313" key="7">
    <source>
        <dbReference type="EMBL" id="MBG9375483.1"/>
    </source>
</evidence>
<reference evidence="7" key="1">
    <citation type="submission" date="2020-11" db="EMBL/GenBank/DDBJ databases">
        <title>Bacterial whole genome sequence for Panacibacter sp. DH6.</title>
        <authorList>
            <person name="Le V."/>
            <person name="Ko S."/>
            <person name="Ahn C.-Y."/>
            <person name="Oh H.-M."/>
        </authorList>
    </citation>
    <scope>NUCLEOTIDE SEQUENCE</scope>
    <source>
        <strain evidence="7">DH6</strain>
    </source>
</reference>
<dbReference type="PANTHER" id="PTHR30250">
    <property type="entry name" value="PST FAMILY PREDICTED COLANIC ACID TRANSPORTER"/>
    <property type="match status" value="1"/>
</dbReference>
<proteinExistence type="predicted"/>
<dbReference type="InterPro" id="IPR050833">
    <property type="entry name" value="Poly_Biosynth_Transport"/>
</dbReference>
<dbReference type="Pfam" id="PF01943">
    <property type="entry name" value="Polysacc_synt"/>
    <property type="match status" value="1"/>
</dbReference>
<evidence type="ECO:0000256" key="2">
    <source>
        <dbReference type="ARBA" id="ARBA00022475"/>
    </source>
</evidence>